<reference evidence="2 3" key="1">
    <citation type="journal article" date="2018" name="Sci. Rep.">
        <title>Comparative analysis of the Pocillopora damicornis genome highlights role of immune system in coral evolution.</title>
        <authorList>
            <person name="Cunning R."/>
            <person name="Bay R.A."/>
            <person name="Gillette P."/>
            <person name="Baker A.C."/>
            <person name="Traylor-Knowles N."/>
        </authorList>
    </citation>
    <scope>NUCLEOTIDE SEQUENCE [LARGE SCALE GENOMIC DNA]</scope>
    <source>
        <strain evidence="2">RSMAS</strain>
        <tissue evidence="2">Whole animal</tissue>
    </source>
</reference>
<evidence type="ECO:0008006" key="4">
    <source>
        <dbReference type="Google" id="ProtNLM"/>
    </source>
</evidence>
<keyword evidence="1" id="KW-0732">Signal</keyword>
<dbReference type="AlphaFoldDB" id="A0A3M6TDE0"/>
<feature type="signal peptide" evidence="1">
    <location>
        <begin position="1"/>
        <end position="19"/>
    </location>
</feature>
<dbReference type="EMBL" id="RCHS01003824">
    <property type="protein sequence ID" value="RMX39348.1"/>
    <property type="molecule type" value="Genomic_DNA"/>
</dbReference>
<proteinExistence type="predicted"/>
<evidence type="ECO:0000256" key="1">
    <source>
        <dbReference type="SAM" id="SignalP"/>
    </source>
</evidence>
<feature type="chain" id="PRO_5018010582" description="Domain of unknown function DB domain-containing protein" evidence="1">
    <location>
        <begin position="20"/>
        <end position="165"/>
    </location>
</feature>
<dbReference type="Proteomes" id="UP000275408">
    <property type="component" value="Unassembled WGS sequence"/>
</dbReference>
<protein>
    <recommendedName>
        <fullName evidence="4">Domain of unknown function DB domain-containing protein</fullName>
    </recommendedName>
</protein>
<keyword evidence="3" id="KW-1185">Reference proteome</keyword>
<evidence type="ECO:0000313" key="2">
    <source>
        <dbReference type="EMBL" id="RMX39348.1"/>
    </source>
</evidence>
<comment type="caution">
    <text evidence="2">The sequence shown here is derived from an EMBL/GenBank/DDBJ whole genome shotgun (WGS) entry which is preliminary data.</text>
</comment>
<gene>
    <name evidence="2" type="ORF">pdam_00017920</name>
</gene>
<dbReference type="OrthoDB" id="5952612at2759"/>
<name>A0A3M6TDE0_POCDA</name>
<sequence length="165" mass="18364">MKIFATLLLLGAFVAYVSAFEMPFHKAVFKFLDERHDERMAQVVRDFGLPEDTLALNDINATNATAPAKPVKPEGFPTFLIACVGKAQVCWKVAGHDECKKLGCIDNFFKCIKENHPTPLPELSPLEKGCLFLLHICRKGSPTCAGELCCFLRIKKCFELAEGKE</sequence>
<evidence type="ECO:0000313" key="3">
    <source>
        <dbReference type="Proteomes" id="UP000275408"/>
    </source>
</evidence>
<accession>A0A3M6TDE0</accession>
<organism evidence="2 3">
    <name type="scientific">Pocillopora damicornis</name>
    <name type="common">Cauliflower coral</name>
    <name type="synonym">Millepora damicornis</name>
    <dbReference type="NCBI Taxonomy" id="46731"/>
    <lineage>
        <taxon>Eukaryota</taxon>
        <taxon>Metazoa</taxon>
        <taxon>Cnidaria</taxon>
        <taxon>Anthozoa</taxon>
        <taxon>Hexacorallia</taxon>
        <taxon>Scleractinia</taxon>
        <taxon>Astrocoeniina</taxon>
        <taxon>Pocilloporidae</taxon>
        <taxon>Pocillopora</taxon>
    </lineage>
</organism>